<gene>
    <name evidence="1" type="ORF">M407DRAFT_21083</name>
</gene>
<organism evidence="1 2">
    <name type="scientific">Tulasnella calospora MUT 4182</name>
    <dbReference type="NCBI Taxonomy" id="1051891"/>
    <lineage>
        <taxon>Eukaryota</taxon>
        <taxon>Fungi</taxon>
        <taxon>Dikarya</taxon>
        <taxon>Basidiomycota</taxon>
        <taxon>Agaricomycotina</taxon>
        <taxon>Agaricomycetes</taxon>
        <taxon>Cantharellales</taxon>
        <taxon>Tulasnellaceae</taxon>
        <taxon>Tulasnella</taxon>
    </lineage>
</organism>
<dbReference type="HOGENOM" id="CLU_669390_0_0_1"/>
<protein>
    <submittedName>
        <fullName evidence="1">Uncharacterized protein</fullName>
    </submittedName>
</protein>
<dbReference type="Proteomes" id="UP000054248">
    <property type="component" value="Unassembled WGS sequence"/>
</dbReference>
<dbReference type="EMBL" id="KN822978">
    <property type="protein sequence ID" value="KIO29831.1"/>
    <property type="molecule type" value="Genomic_DNA"/>
</dbReference>
<accession>A0A0C3QNW6</accession>
<name>A0A0C3QNW6_9AGAM</name>
<sequence length="411" mass="46477">MSEWERFMTITQQCPALGSFRFMSNRHDPRVLEFSGFTKSYNSLILPSLTELVIRTDAGTFTLLPYIRAPRLELLIIEDYASFIPFSIPYPSSCPALRRIRFIGGGTLQTIQAFLATVPKEQIEKVTTEIEYSKFAENIEGFQPGTEGLAERRKPLFWSHSTLKEHIVLVTTSFTNPAPFTEHALHYQKLLRPPAAEQPAGSALCVGPRCIKLQVWGKDKERETDLTSWISNLWAPVEPKLPFKIILGHWGIIQPTIVPLHSGLVSTFLTFGNVSELHIGFQVGDVHLLYGLLSRPLLLENGKHVWGFPKLEFLLVENQPNSGESLIKMLEAYSAKGNQYAVYKWNQEQSLAGAIPPSRVRELKVIHRVYSVPSWMMAQDEVLKGIDIVGGEHFFVEIERPWSNWSTGGVM</sequence>
<proteinExistence type="predicted"/>
<evidence type="ECO:0000313" key="2">
    <source>
        <dbReference type="Proteomes" id="UP000054248"/>
    </source>
</evidence>
<evidence type="ECO:0000313" key="1">
    <source>
        <dbReference type="EMBL" id="KIO29831.1"/>
    </source>
</evidence>
<reference evidence="1 2" key="1">
    <citation type="submission" date="2014-04" db="EMBL/GenBank/DDBJ databases">
        <authorList>
            <consortium name="DOE Joint Genome Institute"/>
            <person name="Kuo A."/>
            <person name="Girlanda M."/>
            <person name="Perotto S."/>
            <person name="Kohler A."/>
            <person name="Nagy L.G."/>
            <person name="Floudas D."/>
            <person name="Copeland A."/>
            <person name="Barry K.W."/>
            <person name="Cichocki N."/>
            <person name="Veneault-Fourrey C."/>
            <person name="LaButti K."/>
            <person name="Lindquist E.A."/>
            <person name="Lipzen A."/>
            <person name="Lundell T."/>
            <person name="Morin E."/>
            <person name="Murat C."/>
            <person name="Sun H."/>
            <person name="Tunlid A."/>
            <person name="Henrissat B."/>
            <person name="Grigoriev I.V."/>
            <person name="Hibbett D.S."/>
            <person name="Martin F."/>
            <person name="Nordberg H.P."/>
            <person name="Cantor M.N."/>
            <person name="Hua S.X."/>
        </authorList>
    </citation>
    <scope>NUCLEOTIDE SEQUENCE [LARGE SCALE GENOMIC DNA]</scope>
    <source>
        <strain evidence="1 2">MUT 4182</strain>
    </source>
</reference>
<dbReference type="AlphaFoldDB" id="A0A0C3QNW6"/>
<reference evidence="2" key="2">
    <citation type="submission" date="2015-01" db="EMBL/GenBank/DDBJ databases">
        <title>Evolutionary Origins and Diversification of the Mycorrhizal Mutualists.</title>
        <authorList>
            <consortium name="DOE Joint Genome Institute"/>
            <consortium name="Mycorrhizal Genomics Consortium"/>
            <person name="Kohler A."/>
            <person name="Kuo A."/>
            <person name="Nagy L.G."/>
            <person name="Floudas D."/>
            <person name="Copeland A."/>
            <person name="Barry K.W."/>
            <person name="Cichocki N."/>
            <person name="Veneault-Fourrey C."/>
            <person name="LaButti K."/>
            <person name="Lindquist E.A."/>
            <person name="Lipzen A."/>
            <person name="Lundell T."/>
            <person name="Morin E."/>
            <person name="Murat C."/>
            <person name="Riley R."/>
            <person name="Ohm R."/>
            <person name="Sun H."/>
            <person name="Tunlid A."/>
            <person name="Henrissat B."/>
            <person name="Grigoriev I.V."/>
            <person name="Hibbett D.S."/>
            <person name="Martin F."/>
        </authorList>
    </citation>
    <scope>NUCLEOTIDE SEQUENCE [LARGE SCALE GENOMIC DNA]</scope>
    <source>
        <strain evidence="2">MUT 4182</strain>
    </source>
</reference>
<keyword evidence="2" id="KW-1185">Reference proteome</keyword>